<organism evidence="2 4">
    <name type="scientific">Enterococcus faecalis</name>
    <name type="common">Streptococcus faecalis</name>
    <dbReference type="NCBI Taxonomy" id="1351"/>
    <lineage>
        <taxon>Bacteria</taxon>
        <taxon>Bacillati</taxon>
        <taxon>Bacillota</taxon>
        <taxon>Bacilli</taxon>
        <taxon>Lactobacillales</taxon>
        <taxon>Enterococcaceae</taxon>
        <taxon>Enterococcus</taxon>
    </lineage>
</organism>
<dbReference type="EMBL" id="SIYF01000493">
    <property type="protein sequence ID" value="TKK65952.1"/>
    <property type="molecule type" value="Genomic_DNA"/>
</dbReference>
<accession>A0A4U3KCX2</accession>
<evidence type="ECO:0000313" key="4">
    <source>
        <dbReference type="Proteomes" id="UP000305511"/>
    </source>
</evidence>
<dbReference type="AlphaFoldDB" id="A0A4U3KCX2"/>
<name>A0A4U3KCX2_ENTFL</name>
<evidence type="ECO:0000313" key="2">
    <source>
        <dbReference type="EMBL" id="TKK58786.1"/>
    </source>
</evidence>
<dbReference type="RefSeq" id="WP_170965602.1">
    <property type="nucleotide sequence ID" value="NZ_SIYF01000493.1"/>
</dbReference>
<evidence type="ECO:0000313" key="3">
    <source>
        <dbReference type="EMBL" id="TKK65952.1"/>
    </source>
</evidence>
<dbReference type="EMBL" id="SIYF01000725">
    <property type="protein sequence ID" value="TKK58786.1"/>
    <property type="molecule type" value="Genomic_DNA"/>
</dbReference>
<comment type="caution">
    <text evidence="2">The sequence shown here is derived from an EMBL/GenBank/DDBJ whole genome shotgun (WGS) entry which is preliminary data.</text>
</comment>
<evidence type="ECO:0000259" key="1">
    <source>
        <dbReference type="Pfam" id="PF03807"/>
    </source>
</evidence>
<proteinExistence type="predicted"/>
<dbReference type="InterPro" id="IPR028939">
    <property type="entry name" value="P5C_Rdtase_cat_N"/>
</dbReference>
<protein>
    <submittedName>
        <fullName evidence="2">Pyrroline-5-carboxylate reductase</fullName>
    </submittedName>
</protein>
<dbReference type="Gene3D" id="3.40.50.720">
    <property type="entry name" value="NAD(P)-binding Rossmann-like Domain"/>
    <property type="match status" value="1"/>
</dbReference>
<dbReference type="SUPFAM" id="SSF51735">
    <property type="entry name" value="NAD(P)-binding Rossmann-fold domains"/>
    <property type="match status" value="1"/>
</dbReference>
<dbReference type="Proteomes" id="UP000305511">
    <property type="component" value="Unassembled WGS sequence"/>
</dbReference>
<dbReference type="Pfam" id="PF03807">
    <property type="entry name" value="F420_oxidored"/>
    <property type="match status" value="1"/>
</dbReference>
<feature type="domain" description="Pyrroline-5-carboxylate reductase catalytic N-terminal" evidence="1">
    <location>
        <begin position="2"/>
        <end position="23"/>
    </location>
</feature>
<dbReference type="InterPro" id="IPR036291">
    <property type="entry name" value="NAD(P)-bd_dom_sf"/>
</dbReference>
<gene>
    <name evidence="3" type="ORF">EY666_16330</name>
    <name evidence="2" type="ORF">EY666_19290</name>
</gene>
<sequence length="35" mass="3797">MKISFIGAGNMASAIAKGALKKQFIAAENLYFYDI</sequence>
<reference evidence="2 4" key="1">
    <citation type="submission" date="2019-02" db="EMBL/GenBank/DDBJ databases">
        <title>Bacteria dissemination in different level of health care in South Africa: the effectiveness of infections prevention and control.</title>
        <authorList>
            <person name="Shobo C."/>
            <person name="Amoako D.G."/>
            <person name="Allam M."/>
            <person name="Ismail A."/>
            <person name="Bester L.A."/>
            <person name="Essack S.Y."/>
        </authorList>
    </citation>
    <scope>NUCLEOTIDE SEQUENCE [LARGE SCALE GENOMIC DNA]</scope>
    <source>
        <strain evidence="2 4">2SIL2</strain>
    </source>
</reference>
<feature type="non-terminal residue" evidence="2">
    <location>
        <position position="35"/>
    </location>
</feature>